<comment type="similarity">
    <text evidence="1">Belongs to the calycin superfamily. Fatty-acid binding protein (FABP) family.</text>
</comment>
<evidence type="ECO:0000313" key="4">
    <source>
        <dbReference type="Proteomes" id="UP001152320"/>
    </source>
</evidence>
<dbReference type="Pfam" id="PF00061">
    <property type="entry name" value="Lipocalin"/>
    <property type="match status" value="1"/>
</dbReference>
<comment type="caution">
    <text evidence="3">The sequence shown here is derived from an EMBL/GenBank/DDBJ whole genome shotgun (WGS) entry which is preliminary data.</text>
</comment>
<dbReference type="PANTHER" id="PTHR11955">
    <property type="entry name" value="FATTY ACID BINDING PROTEIN"/>
    <property type="match status" value="1"/>
</dbReference>
<dbReference type="CDD" id="cd00742">
    <property type="entry name" value="FABP"/>
    <property type="match status" value="1"/>
</dbReference>
<evidence type="ECO:0000259" key="2">
    <source>
        <dbReference type="Pfam" id="PF00061"/>
    </source>
</evidence>
<organism evidence="3 4">
    <name type="scientific">Holothuria leucospilota</name>
    <name type="common">Black long sea cucumber</name>
    <name type="synonym">Mertensiothuria leucospilota</name>
    <dbReference type="NCBI Taxonomy" id="206669"/>
    <lineage>
        <taxon>Eukaryota</taxon>
        <taxon>Metazoa</taxon>
        <taxon>Echinodermata</taxon>
        <taxon>Eleutherozoa</taxon>
        <taxon>Echinozoa</taxon>
        <taxon>Holothuroidea</taxon>
        <taxon>Aspidochirotacea</taxon>
        <taxon>Aspidochirotida</taxon>
        <taxon>Holothuriidae</taxon>
        <taxon>Holothuria</taxon>
    </lineage>
</organism>
<dbReference type="InterPro" id="IPR031259">
    <property type="entry name" value="ILBP"/>
</dbReference>
<dbReference type="AlphaFoldDB" id="A0A9Q1CHK5"/>
<dbReference type="SUPFAM" id="SSF50814">
    <property type="entry name" value="Lipocalins"/>
    <property type="match status" value="1"/>
</dbReference>
<gene>
    <name evidence="3" type="ORF">HOLleu_07418</name>
</gene>
<accession>A0A9Q1CHK5</accession>
<dbReference type="InterPro" id="IPR000463">
    <property type="entry name" value="Fatty_acid-bd"/>
</dbReference>
<feature type="domain" description="Lipocalin/cytosolic fatty-acid binding" evidence="2">
    <location>
        <begin position="10"/>
        <end position="136"/>
    </location>
</feature>
<name>A0A9Q1CHK5_HOLLE</name>
<reference evidence="3" key="1">
    <citation type="submission" date="2021-10" db="EMBL/GenBank/DDBJ databases">
        <title>Tropical sea cucumber genome reveals ecological adaptation and Cuvierian tubules defense mechanism.</title>
        <authorList>
            <person name="Chen T."/>
        </authorList>
    </citation>
    <scope>NUCLEOTIDE SEQUENCE</scope>
    <source>
        <strain evidence="3">Nanhai2018</strain>
        <tissue evidence="3">Muscle</tissue>
    </source>
</reference>
<dbReference type="Gene3D" id="2.40.128.20">
    <property type="match status" value="1"/>
</dbReference>
<dbReference type="PRINTS" id="PR00178">
    <property type="entry name" value="FATTYACIDBP"/>
</dbReference>
<dbReference type="EMBL" id="JAIZAY010000003">
    <property type="protein sequence ID" value="KAJ8044629.1"/>
    <property type="molecule type" value="Genomic_DNA"/>
</dbReference>
<sequence length="141" mass="16249">MASNNQANFSGTWHLVKSHNLESFLKECGVGFMRRNLAKAVSPVVYITQDGDNFVIKTDTVHRSVTLDFSVDVKFKSFLPWEAEEVLMVATWEGDKLVIKTVERENGPVFSRYIEEDHLVLEQEMNSVTCKRYFKRKEVAN</sequence>
<dbReference type="OrthoDB" id="1872155at2759"/>
<protein>
    <submittedName>
        <fullName evidence="3">Retinol-binding protein 2</fullName>
    </submittedName>
</protein>
<dbReference type="InterPro" id="IPR000566">
    <property type="entry name" value="Lipocln_cytosolic_FA-bd_dom"/>
</dbReference>
<evidence type="ECO:0000256" key="1">
    <source>
        <dbReference type="ARBA" id="ARBA00008390"/>
    </source>
</evidence>
<keyword evidence="4" id="KW-1185">Reference proteome</keyword>
<proteinExistence type="inferred from homology"/>
<evidence type="ECO:0000313" key="3">
    <source>
        <dbReference type="EMBL" id="KAJ8044629.1"/>
    </source>
</evidence>
<dbReference type="Proteomes" id="UP001152320">
    <property type="component" value="Chromosome 3"/>
</dbReference>
<dbReference type="InterPro" id="IPR012674">
    <property type="entry name" value="Calycin"/>
</dbReference>
<dbReference type="GO" id="GO:0008289">
    <property type="term" value="F:lipid binding"/>
    <property type="evidence" value="ECO:0007669"/>
    <property type="project" value="InterPro"/>
</dbReference>